<protein>
    <submittedName>
        <fullName evidence="1">Uncharacterized protein</fullName>
    </submittedName>
</protein>
<evidence type="ECO:0000313" key="1">
    <source>
        <dbReference type="EMBL" id="WLQ40092.1"/>
    </source>
</evidence>
<dbReference type="Proteomes" id="UP001229952">
    <property type="component" value="Chromosome"/>
</dbReference>
<reference evidence="1 2" key="1">
    <citation type="submission" date="2023-03" db="EMBL/GenBank/DDBJ databases">
        <title>Isolation and description of six Streptomyces strains from soil environments, able to metabolize different microbial glucans.</title>
        <authorList>
            <person name="Widen T."/>
            <person name="Larsbrink J."/>
        </authorList>
    </citation>
    <scope>NUCLEOTIDE SEQUENCE [LARGE SCALE GENOMIC DNA]</scope>
    <source>
        <strain evidence="1 2">Mut2</strain>
    </source>
</reference>
<keyword evidence="2" id="KW-1185">Reference proteome</keyword>
<gene>
    <name evidence="1" type="ORF">P8A22_08800</name>
</gene>
<sequence length="74" mass="8167">MKDEAVPAIGEAVRDTSRDRVGRVTDHPGPYCRLRPLGGGREWDADPSHLRAMSQDELLSALLAEVNARSRQGR</sequence>
<proteinExistence type="predicted"/>
<evidence type="ECO:0000313" key="2">
    <source>
        <dbReference type="Proteomes" id="UP001229952"/>
    </source>
</evidence>
<dbReference type="EMBL" id="CP120992">
    <property type="protein sequence ID" value="WLQ40092.1"/>
    <property type="molecule type" value="Genomic_DNA"/>
</dbReference>
<organism evidence="1 2">
    <name type="scientific">Streptomyces laculatispora</name>
    <dbReference type="NCBI Taxonomy" id="887464"/>
    <lineage>
        <taxon>Bacteria</taxon>
        <taxon>Bacillati</taxon>
        <taxon>Actinomycetota</taxon>
        <taxon>Actinomycetes</taxon>
        <taxon>Kitasatosporales</taxon>
        <taxon>Streptomycetaceae</taxon>
        <taxon>Streptomyces</taxon>
    </lineage>
</organism>
<accession>A0ABY9I1M2</accession>
<name>A0ABY9I1M2_9ACTN</name>
<dbReference type="RefSeq" id="WP_306086580.1">
    <property type="nucleotide sequence ID" value="NZ_CP120992.1"/>
</dbReference>